<keyword evidence="3" id="KW-0732">Signal</keyword>
<dbReference type="SUPFAM" id="SSF52047">
    <property type="entry name" value="RNI-like"/>
    <property type="match status" value="1"/>
</dbReference>
<keyword evidence="6" id="KW-0325">Glycoprotein</keyword>
<dbReference type="InterPro" id="IPR046956">
    <property type="entry name" value="RLP23-like"/>
</dbReference>
<protein>
    <submittedName>
        <fullName evidence="7">Leucine-rich repeat domain superfamily</fullName>
    </submittedName>
</protein>
<proteinExistence type="predicted"/>
<keyword evidence="5" id="KW-0472">Membrane</keyword>
<dbReference type="AlphaFoldDB" id="A0A9K3HDC2"/>
<dbReference type="EMBL" id="MNCJ02000328">
    <property type="protein sequence ID" value="KAF5774851.1"/>
    <property type="molecule type" value="Genomic_DNA"/>
</dbReference>
<dbReference type="GO" id="GO:0016020">
    <property type="term" value="C:membrane"/>
    <property type="evidence" value="ECO:0007669"/>
    <property type="project" value="UniProtKB-SubCell"/>
</dbReference>
<sequence length="132" mass="15001">MRLGQLSKLKNLDLSHNLLVGVLSETYFTKLNNLNYLVLTLNPLALSFTLDGFLPSNYKCFFTSSCSIGPHFPNWLQTQTNLQRLHLSNSSIRDTLPEWFENILSHIPELELSYNQIGANCHGFMAIVVTRS</sequence>
<evidence type="ECO:0000256" key="2">
    <source>
        <dbReference type="ARBA" id="ARBA00022692"/>
    </source>
</evidence>
<dbReference type="PANTHER" id="PTHR48063:SF106">
    <property type="entry name" value="LEUCINE-RICH REPEAT DOMAIN, L DOMAIN-LIKE PROTEIN-RELATED"/>
    <property type="match status" value="1"/>
</dbReference>
<keyword evidence="4" id="KW-1133">Transmembrane helix</keyword>
<comment type="subcellular location">
    <subcellularLocation>
        <location evidence="1">Membrane</location>
        <topology evidence="1">Single-pass type I membrane protein</topology>
    </subcellularLocation>
</comment>
<evidence type="ECO:0000313" key="8">
    <source>
        <dbReference type="Proteomes" id="UP000215914"/>
    </source>
</evidence>
<dbReference type="InterPro" id="IPR001611">
    <property type="entry name" value="Leu-rich_rpt"/>
</dbReference>
<evidence type="ECO:0000256" key="5">
    <source>
        <dbReference type="ARBA" id="ARBA00023136"/>
    </source>
</evidence>
<name>A0A9K3HDC2_HELAN</name>
<dbReference type="InterPro" id="IPR032675">
    <property type="entry name" value="LRR_dom_sf"/>
</dbReference>
<keyword evidence="2" id="KW-0812">Transmembrane</keyword>
<reference evidence="7" key="2">
    <citation type="submission" date="2020-06" db="EMBL/GenBank/DDBJ databases">
        <title>Helianthus annuus Genome sequencing and assembly Release 2.</title>
        <authorList>
            <person name="Gouzy J."/>
            <person name="Langlade N."/>
            <person name="Munos S."/>
        </authorList>
    </citation>
    <scope>NUCLEOTIDE SEQUENCE</scope>
    <source>
        <tissue evidence="7">Leaves</tissue>
    </source>
</reference>
<dbReference type="Proteomes" id="UP000215914">
    <property type="component" value="Unassembled WGS sequence"/>
</dbReference>
<dbReference type="Gene3D" id="3.80.10.10">
    <property type="entry name" value="Ribonuclease Inhibitor"/>
    <property type="match status" value="1"/>
</dbReference>
<keyword evidence="8" id="KW-1185">Reference proteome</keyword>
<gene>
    <name evidence="7" type="ORF">HanXRQr2_Chr13g0605421</name>
</gene>
<organism evidence="7 8">
    <name type="scientific">Helianthus annuus</name>
    <name type="common">Common sunflower</name>
    <dbReference type="NCBI Taxonomy" id="4232"/>
    <lineage>
        <taxon>Eukaryota</taxon>
        <taxon>Viridiplantae</taxon>
        <taxon>Streptophyta</taxon>
        <taxon>Embryophyta</taxon>
        <taxon>Tracheophyta</taxon>
        <taxon>Spermatophyta</taxon>
        <taxon>Magnoliopsida</taxon>
        <taxon>eudicotyledons</taxon>
        <taxon>Gunneridae</taxon>
        <taxon>Pentapetalae</taxon>
        <taxon>asterids</taxon>
        <taxon>campanulids</taxon>
        <taxon>Asterales</taxon>
        <taxon>Asteraceae</taxon>
        <taxon>Asteroideae</taxon>
        <taxon>Heliantheae alliance</taxon>
        <taxon>Heliantheae</taxon>
        <taxon>Helianthus</taxon>
    </lineage>
</organism>
<accession>A0A9K3HDC2</accession>
<dbReference type="PANTHER" id="PTHR48063">
    <property type="entry name" value="LRR RECEPTOR-LIKE KINASE"/>
    <property type="match status" value="1"/>
</dbReference>
<evidence type="ECO:0000256" key="4">
    <source>
        <dbReference type="ARBA" id="ARBA00022989"/>
    </source>
</evidence>
<evidence type="ECO:0000256" key="1">
    <source>
        <dbReference type="ARBA" id="ARBA00004479"/>
    </source>
</evidence>
<evidence type="ECO:0000256" key="3">
    <source>
        <dbReference type="ARBA" id="ARBA00022729"/>
    </source>
</evidence>
<comment type="caution">
    <text evidence="7">The sequence shown here is derived from an EMBL/GenBank/DDBJ whole genome shotgun (WGS) entry which is preliminary data.</text>
</comment>
<reference evidence="7" key="1">
    <citation type="journal article" date="2017" name="Nature">
        <title>The sunflower genome provides insights into oil metabolism, flowering and Asterid evolution.</title>
        <authorList>
            <person name="Badouin H."/>
            <person name="Gouzy J."/>
            <person name="Grassa C.J."/>
            <person name="Murat F."/>
            <person name="Staton S.E."/>
            <person name="Cottret L."/>
            <person name="Lelandais-Briere C."/>
            <person name="Owens G.L."/>
            <person name="Carrere S."/>
            <person name="Mayjonade B."/>
            <person name="Legrand L."/>
            <person name="Gill N."/>
            <person name="Kane N.C."/>
            <person name="Bowers J.E."/>
            <person name="Hubner S."/>
            <person name="Bellec A."/>
            <person name="Berard A."/>
            <person name="Berges H."/>
            <person name="Blanchet N."/>
            <person name="Boniface M.C."/>
            <person name="Brunel D."/>
            <person name="Catrice O."/>
            <person name="Chaidir N."/>
            <person name="Claudel C."/>
            <person name="Donnadieu C."/>
            <person name="Faraut T."/>
            <person name="Fievet G."/>
            <person name="Helmstetter N."/>
            <person name="King M."/>
            <person name="Knapp S.J."/>
            <person name="Lai Z."/>
            <person name="Le Paslier M.C."/>
            <person name="Lippi Y."/>
            <person name="Lorenzon L."/>
            <person name="Mandel J.R."/>
            <person name="Marage G."/>
            <person name="Marchand G."/>
            <person name="Marquand E."/>
            <person name="Bret-Mestries E."/>
            <person name="Morien E."/>
            <person name="Nambeesan S."/>
            <person name="Nguyen T."/>
            <person name="Pegot-Espagnet P."/>
            <person name="Pouilly N."/>
            <person name="Raftis F."/>
            <person name="Sallet E."/>
            <person name="Schiex T."/>
            <person name="Thomas J."/>
            <person name="Vandecasteele C."/>
            <person name="Vares D."/>
            <person name="Vear F."/>
            <person name="Vautrin S."/>
            <person name="Crespi M."/>
            <person name="Mangin B."/>
            <person name="Burke J.M."/>
            <person name="Salse J."/>
            <person name="Munos S."/>
            <person name="Vincourt P."/>
            <person name="Rieseberg L.H."/>
            <person name="Langlade N.B."/>
        </authorList>
    </citation>
    <scope>NUCLEOTIDE SEQUENCE</scope>
    <source>
        <tissue evidence="7">Leaves</tissue>
    </source>
</reference>
<dbReference type="Pfam" id="PF00560">
    <property type="entry name" value="LRR_1"/>
    <property type="match status" value="2"/>
</dbReference>
<evidence type="ECO:0000313" key="7">
    <source>
        <dbReference type="EMBL" id="KAF5774851.1"/>
    </source>
</evidence>
<dbReference type="Gramene" id="mRNA:HanXRQr2_Chr13g0605421">
    <property type="protein sequence ID" value="CDS:HanXRQr2_Chr13g0605421.1"/>
    <property type="gene ID" value="HanXRQr2_Chr13g0605421"/>
</dbReference>
<evidence type="ECO:0000256" key="6">
    <source>
        <dbReference type="ARBA" id="ARBA00023180"/>
    </source>
</evidence>